<feature type="transmembrane region" description="Helical" evidence="5">
    <location>
        <begin position="53"/>
        <end position="72"/>
    </location>
</feature>
<dbReference type="Pfam" id="PF14310">
    <property type="entry name" value="Fn3-like"/>
    <property type="match status" value="1"/>
</dbReference>
<dbReference type="InterPro" id="IPR019800">
    <property type="entry name" value="Glyco_hydro_3_AS"/>
</dbReference>
<evidence type="ECO:0000313" key="7">
    <source>
        <dbReference type="EMBL" id="GEN87026.1"/>
    </source>
</evidence>
<dbReference type="InterPro" id="IPR013783">
    <property type="entry name" value="Ig-like_fold"/>
</dbReference>
<keyword evidence="4" id="KW-0326">Glycosidase</keyword>
<keyword evidence="8" id="KW-1185">Reference proteome</keyword>
<accession>A0A511ZHV9</accession>
<dbReference type="SUPFAM" id="SSF52279">
    <property type="entry name" value="Beta-D-glucan exohydrolase, C-terminal domain"/>
    <property type="match status" value="1"/>
</dbReference>
<dbReference type="RefSeq" id="WP_147210042.1">
    <property type="nucleotide sequence ID" value="NZ_BJYM01000006.1"/>
</dbReference>
<evidence type="ECO:0000259" key="6">
    <source>
        <dbReference type="SMART" id="SM01217"/>
    </source>
</evidence>
<dbReference type="InterPro" id="IPR050288">
    <property type="entry name" value="Cellulose_deg_GH3"/>
</dbReference>
<feature type="domain" description="Fibronectin type III-like" evidence="6">
    <location>
        <begin position="441"/>
        <end position="515"/>
    </location>
</feature>
<evidence type="ECO:0000256" key="1">
    <source>
        <dbReference type="ARBA" id="ARBA00005336"/>
    </source>
</evidence>
<dbReference type="GO" id="GO:0004553">
    <property type="term" value="F:hydrolase activity, hydrolyzing O-glycosyl compounds"/>
    <property type="evidence" value="ECO:0007669"/>
    <property type="project" value="InterPro"/>
</dbReference>
<dbReference type="Gene3D" id="3.20.20.300">
    <property type="entry name" value="Glycoside hydrolase, family 3, N-terminal domain"/>
    <property type="match status" value="1"/>
</dbReference>
<dbReference type="PANTHER" id="PTHR42715">
    <property type="entry name" value="BETA-GLUCOSIDASE"/>
    <property type="match status" value="1"/>
</dbReference>
<dbReference type="SMART" id="SM01217">
    <property type="entry name" value="Fn3_like"/>
    <property type="match status" value="1"/>
</dbReference>
<dbReference type="InterPro" id="IPR002772">
    <property type="entry name" value="Glyco_hydro_3_C"/>
</dbReference>
<dbReference type="SUPFAM" id="SSF51445">
    <property type="entry name" value="(Trans)glycosidases"/>
    <property type="match status" value="1"/>
</dbReference>
<comment type="similarity">
    <text evidence="1 4">Belongs to the glycosyl hydrolase 3 family.</text>
</comment>
<dbReference type="PRINTS" id="PR00133">
    <property type="entry name" value="GLHYDRLASE3"/>
</dbReference>
<evidence type="ECO:0000256" key="4">
    <source>
        <dbReference type="RuleBase" id="RU361161"/>
    </source>
</evidence>
<evidence type="ECO:0000256" key="3">
    <source>
        <dbReference type="ARBA" id="ARBA00023277"/>
    </source>
</evidence>
<sequence>MLEINWDDVKNIVSLVLPYLIFFGIVLLLAIVAIIIAKKFSIPKKFMIRRQSIMAIFVALMIAINLIAYYPMNTILTLASGRGTISDATSETAEQLGEDIAREGIVLLDNDEDFLPLENDSRVNVFGWASTNPIYGGTGSGSLSDSHHTVSLIEGLDNAGFEVNTELSDFYTSYADERPVVGMFEQDWSLPEPPVNEYSDDLMENAEKFSDTAVIVIGRGGGEGADLPTDLSEVTYNDNTDDYQDFGEDNHYLGLHETEKQMIDLVTSNFDNVVLVYNGSNAFELEFAEEYDQIKSVLWVPAAGQTGFNALGEILNGEINPSGKTADIFARDLTATPDHNNFGDFEYTNMDEYSVENDFPGAGGVPTFVNYVENIYVGYHFYETAAAEGLLDYDEHVLYPFGYGLSYTSFDQEISDWNIEDDESITVDVTVTNTGDTEGKDVVELYFTPPYTDGGIEKSEVNLVAFEKTEVLEPGASETLTLTFTKEDMASYDYENEAAYVFEEGDYTLSLRSDSHTVLDEAEFTQDETIVYDQRSTDEIPAMNQFDFAEGDITYLSRENGFENYEEATAAPDNYEMAEESLSMFRNETNFDPSEFFDESDEMPTTDANNGIDLVEMRGLDYDDPAWEPLLDQLSTNDMVDLIAYGGYQTPAIKSVGKVATIDLDGPASINNNFTGVGSVGFPSAVMMANSWNVDLAHAFGDSIGEMAVEMGVSGWYAPAMNIHRSAFSGRNFEYYSEDGVLSGKMASQAVLGAADHGVYAYLKHFAMNDQEMNRNKMLATWSNEQAIREIYLKPFEIAVKEGGAQGIMSSFNYIGPVWAGASSSLLNTVLRDEWGFRGMVLTDYFSGYGYMDSNIMVPNGGDIALATYDVGANMMKNTDNPTVVKNMRTSSKNILYTTVNSYAYSDEALNAGMPIWQVIAIVVDVIVLGLVILLEVLIFKKYRKLKSRLGTVQDNTSAL</sequence>
<dbReference type="Gene3D" id="3.40.50.1700">
    <property type="entry name" value="Glycoside hydrolase family 3 C-terminal domain"/>
    <property type="match status" value="1"/>
</dbReference>
<dbReference type="Proteomes" id="UP000321558">
    <property type="component" value="Unassembled WGS sequence"/>
</dbReference>
<reference evidence="7 8" key="1">
    <citation type="submission" date="2019-07" db="EMBL/GenBank/DDBJ databases">
        <title>Whole genome shotgun sequence of Oceanobacillus sojae NBRC 105379.</title>
        <authorList>
            <person name="Hosoyama A."/>
            <person name="Uohara A."/>
            <person name="Ohji S."/>
            <person name="Ichikawa N."/>
        </authorList>
    </citation>
    <scope>NUCLEOTIDE SEQUENCE [LARGE SCALE GENOMIC DNA]</scope>
    <source>
        <strain evidence="7 8">NBRC 105379</strain>
    </source>
</reference>
<proteinExistence type="inferred from homology"/>
<feature type="transmembrane region" description="Helical" evidence="5">
    <location>
        <begin position="916"/>
        <end position="940"/>
    </location>
</feature>
<dbReference type="AlphaFoldDB" id="A0A511ZHV9"/>
<feature type="transmembrane region" description="Helical" evidence="5">
    <location>
        <begin position="12"/>
        <end position="37"/>
    </location>
</feature>
<dbReference type="Pfam" id="PF00933">
    <property type="entry name" value="Glyco_hydro_3"/>
    <property type="match status" value="1"/>
</dbReference>
<keyword evidence="5" id="KW-0812">Transmembrane</keyword>
<dbReference type="InterPro" id="IPR026891">
    <property type="entry name" value="Fn3-like"/>
</dbReference>
<gene>
    <name evidence="7" type="ORF">OSO01_17650</name>
</gene>
<comment type="caution">
    <text evidence="7">The sequence shown here is derived from an EMBL/GenBank/DDBJ whole genome shotgun (WGS) entry which is preliminary data.</text>
</comment>
<evidence type="ECO:0000256" key="5">
    <source>
        <dbReference type="SAM" id="Phobius"/>
    </source>
</evidence>
<dbReference type="InterPro" id="IPR017853">
    <property type="entry name" value="GH"/>
</dbReference>
<organism evidence="7 8">
    <name type="scientific">Oceanobacillus sojae</name>
    <dbReference type="NCBI Taxonomy" id="582851"/>
    <lineage>
        <taxon>Bacteria</taxon>
        <taxon>Bacillati</taxon>
        <taxon>Bacillota</taxon>
        <taxon>Bacilli</taxon>
        <taxon>Bacillales</taxon>
        <taxon>Bacillaceae</taxon>
        <taxon>Oceanobacillus</taxon>
    </lineage>
</organism>
<dbReference type="Pfam" id="PF01915">
    <property type="entry name" value="Glyco_hydro_3_C"/>
    <property type="match status" value="1"/>
</dbReference>
<evidence type="ECO:0000256" key="2">
    <source>
        <dbReference type="ARBA" id="ARBA00022801"/>
    </source>
</evidence>
<keyword evidence="5" id="KW-0472">Membrane</keyword>
<protein>
    <submittedName>
        <fullName evidence="7">Beta-glucosidase</fullName>
    </submittedName>
</protein>
<dbReference type="PROSITE" id="PS00775">
    <property type="entry name" value="GLYCOSYL_HYDROL_F3"/>
    <property type="match status" value="1"/>
</dbReference>
<dbReference type="PANTHER" id="PTHR42715:SF10">
    <property type="entry name" value="BETA-GLUCOSIDASE"/>
    <property type="match status" value="1"/>
</dbReference>
<keyword evidence="3" id="KW-0119">Carbohydrate metabolism</keyword>
<keyword evidence="5" id="KW-1133">Transmembrane helix</keyword>
<name>A0A511ZHV9_9BACI</name>
<dbReference type="GO" id="GO:0005975">
    <property type="term" value="P:carbohydrate metabolic process"/>
    <property type="evidence" value="ECO:0007669"/>
    <property type="project" value="InterPro"/>
</dbReference>
<evidence type="ECO:0000313" key="8">
    <source>
        <dbReference type="Proteomes" id="UP000321558"/>
    </source>
</evidence>
<dbReference type="InterPro" id="IPR001764">
    <property type="entry name" value="Glyco_hydro_3_N"/>
</dbReference>
<dbReference type="OrthoDB" id="9805821at2"/>
<dbReference type="InterPro" id="IPR036881">
    <property type="entry name" value="Glyco_hydro_3_C_sf"/>
</dbReference>
<dbReference type="Gene3D" id="2.60.40.10">
    <property type="entry name" value="Immunoglobulins"/>
    <property type="match status" value="1"/>
</dbReference>
<dbReference type="InterPro" id="IPR036962">
    <property type="entry name" value="Glyco_hydro_3_N_sf"/>
</dbReference>
<dbReference type="EMBL" id="BJYM01000006">
    <property type="protein sequence ID" value="GEN87026.1"/>
    <property type="molecule type" value="Genomic_DNA"/>
</dbReference>
<keyword evidence="2 4" id="KW-0378">Hydrolase</keyword>